<dbReference type="EMBL" id="CP094532">
    <property type="protein sequence ID" value="UOE40680.1"/>
    <property type="molecule type" value="Genomic_DNA"/>
</dbReference>
<keyword evidence="2" id="KW-1185">Reference proteome</keyword>
<sequence>MKIIGKNKEAFRKLDSLFKIYPPRNSVSVYEMKSYVELSQLLDEDKNVRNILKSLVENWGSKPEFLKKDSLVNLKIASLKITDDELKTWENSYLKTRNQEYISTFESMFSNDQKSRGKPNEWEVDEDNYKKLRKLSEQFGYPEQKVLGLMNASKLGLIYYHISRIEEYDQLKEFVFTNLKKGKAEPFQMESLIGSRFLHFYHHYYFGDDGNARGFKIIKSDKPIDTFNLRRKKYGLPSLQYKKWKDSILRPKQ</sequence>
<gene>
    <name evidence="1" type="ORF">MTP09_12340</name>
</gene>
<evidence type="ECO:0000313" key="1">
    <source>
        <dbReference type="EMBL" id="UOE40680.1"/>
    </source>
</evidence>
<reference evidence="1 2" key="1">
    <citation type="submission" date="2022-03" db="EMBL/GenBank/DDBJ databases">
        <title>Chryseobacterium sp. isolated from particulate matters in swine house.</title>
        <authorList>
            <person name="Won M."/>
            <person name="Kim S.-J."/>
            <person name="Kwon S.-W."/>
        </authorList>
    </citation>
    <scope>NUCLEOTIDE SEQUENCE [LARGE SCALE GENOMIC DNA]</scope>
    <source>
        <strain evidence="1 2">SC2-2</strain>
    </source>
</reference>
<protein>
    <submittedName>
        <fullName evidence="1">Uncharacterized protein</fullName>
    </submittedName>
</protein>
<name>A0ABY4BNJ8_9FLAO</name>
<evidence type="ECO:0000313" key="2">
    <source>
        <dbReference type="Proteomes" id="UP000831460"/>
    </source>
</evidence>
<dbReference type="RefSeq" id="WP_243548650.1">
    <property type="nucleotide sequence ID" value="NZ_CP094532.1"/>
</dbReference>
<organism evidence="1 2">
    <name type="scientific">Chryseobacterium suipulveris</name>
    <dbReference type="NCBI Taxonomy" id="2929800"/>
    <lineage>
        <taxon>Bacteria</taxon>
        <taxon>Pseudomonadati</taxon>
        <taxon>Bacteroidota</taxon>
        <taxon>Flavobacteriia</taxon>
        <taxon>Flavobacteriales</taxon>
        <taxon>Weeksellaceae</taxon>
        <taxon>Chryseobacterium group</taxon>
        <taxon>Chryseobacterium</taxon>
    </lineage>
</organism>
<proteinExistence type="predicted"/>
<dbReference type="Proteomes" id="UP000831460">
    <property type="component" value="Chromosome"/>
</dbReference>
<accession>A0ABY4BNJ8</accession>